<evidence type="ECO:0000313" key="2">
    <source>
        <dbReference type="WBParaSite" id="PS1159_v2.g12586.t1"/>
    </source>
</evidence>
<name>A0AC35F2V6_9BILA</name>
<sequence length="167" mass="17678">MAKSSSMEATRNAPSTSALAKTSITPTTANNIAVMENEINSCASLPRSQITLIPSPSRSSRAFAPELPKTTKPSEERIYLPSTIQEESTVTSEAEPSPLKQQQQQQQQQQTKGVTSPVSAATTTSSNTDTIYSGRVSSSTRPITSPDWSEASNAKTTAPSITTTTAV</sequence>
<reference evidence="2" key="1">
    <citation type="submission" date="2022-11" db="UniProtKB">
        <authorList>
            <consortium name="WormBaseParasite"/>
        </authorList>
    </citation>
    <scope>IDENTIFICATION</scope>
</reference>
<protein>
    <submittedName>
        <fullName evidence="2">Uncharacterized protein</fullName>
    </submittedName>
</protein>
<dbReference type="Proteomes" id="UP000887580">
    <property type="component" value="Unplaced"/>
</dbReference>
<evidence type="ECO:0000313" key="1">
    <source>
        <dbReference type="Proteomes" id="UP000887580"/>
    </source>
</evidence>
<proteinExistence type="predicted"/>
<dbReference type="WBParaSite" id="PS1159_v2.g12586.t1">
    <property type="protein sequence ID" value="PS1159_v2.g12586.t1"/>
    <property type="gene ID" value="PS1159_v2.g12586"/>
</dbReference>
<organism evidence="1 2">
    <name type="scientific">Panagrolaimus sp. PS1159</name>
    <dbReference type="NCBI Taxonomy" id="55785"/>
    <lineage>
        <taxon>Eukaryota</taxon>
        <taxon>Metazoa</taxon>
        <taxon>Ecdysozoa</taxon>
        <taxon>Nematoda</taxon>
        <taxon>Chromadorea</taxon>
        <taxon>Rhabditida</taxon>
        <taxon>Tylenchina</taxon>
        <taxon>Panagrolaimomorpha</taxon>
        <taxon>Panagrolaimoidea</taxon>
        <taxon>Panagrolaimidae</taxon>
        <taxon>Panagrolaimus</taxon>
    </lineage>
</organism>
<accession>A0AC35F2V6</accession>